<dbReference type="RefSeq" id="WP_004410759.1">
    <property type="nucleotide sequence ID" value="NZ_ACZV01000003.1"/>
</dbReference>
<dbReference type="SUPFAM" id="SSF53756">
    <property type="entry name" value="UDP-Glycosyltransferase/glycogen phosphorylase"/>
    <property type="match status" value="1"/>
</dbReference>
<dbReference type="GO" id="GO:1901135">
    <property type="term" value="P:carbohydrate derivative metabolic process"/>
    <property type="evidence" value="ECO:0007669"/>
    <property type="project" value="UniProtKB-ARBA"/>
</dbReference>
<dbReference type="AlphaFoldDB" id="C9QDE6"/>
<dbReference type="InterPro" id="IPR001296">
    <property type="entry name" value="Glyco_trans_1"/>
</dbReference>
<dbReference type="eggNOG" id="COG0438">
    <property type="taxonomic scope" value="Bacteria"/>
</dbReference>
<evidence type="ECO:0000259" key="1">
    <source>
        <dbReference type="Pfam" id="PF00534"/>
    </source>
</evidence>
<dbReference type="GO" id="GO:0016757">
    <property type="term" value="F:glycosyltransferase activity"/>
    <property type="evidence" value="ECO:0007669"/>
    <property type="project" value="InterPro"/>
</dbReference>
<protein>
    <submittedName>
        <fullName evidence="3 4">Glycosyltransferase</fullName>
    </submittedName>
</protein>
<sequence length="364" mass="40146">MKILLVTTGLGMGGAERQICDLADEFIRQAHSVTILCLNSRHEVSPKSTQVTLHSLSMSKTPWGMVAGLVHAQALILKIRPDVVHSHMFHANIFCRVLRIMGAIPKLICTAHSSNEGGLWRTLVYRVTHPLASVNTIVSSAALRSFVDLGVVRKANQMVVIGNGIDTHRFKYSLSARKLIRSQADLLDDNIFILSIGRLEEPKDFATLIDSFHLLTLSSAKSNQSFVLGIIGQGSQLNELRQLVNSKGLGRQIQFLGVQHNTEQWLSACDIYVLSSKHEGLNVSIMEALACERTVVASDCEGVRELVANKDLIVPVGDSGAMAKALEQAASRSLHSDCRISRVMIEEHYSIICVVDKWLEVYER</sequence>
<dbReference type="PANTHER" id="PTHR12526">
    <property type="entry name" value="GLYCOSYLTRANSFERASE"/>
    <property type="match status" value="1"/>
</dbReference>
<gene>
    <name evidence="3" type="ORF">VIA_000511</name>
    <name evidence="4" type="ORF">VIOR3934_06384</name>
</gene>
<dbReference type="STRING" id="675816.VIA_000511"/>
<feature type="domain" description="Glycosyl transferase family 1" evidence="1">
    <location>
        <begin position="180"/>
        <end position="331"/>
    </location>
</feature>
<dbReference type="Gene3D" id="3.40.50.2000">
    <property type="entry name" value="Glycogen Phosphorylase B"/>
    <property type="match status" value="2"/>
</dbReference>
<reference evidence="4 5" key="3">
    <citation type="journal article" date="2012" name="Int. J. Syst. Evol. Microbiol.">
        <title>Vibrio caribbeanicus sp. nov., isolated from the marine sponge Scleritoderma cyanea.</title>
        <authorList>
            <person name="Hoffmann M."/>
            <person name="Monday S.R."/>
            <person name="Allard M.W."/>
            <person name="Strain E.A."/>
            <person name="Whittaker P."/>
            <person name="Naum M."/>
            <person name="McCarthy P.J."/>
            <person name="Lopez J.V."/>
            <person name="Fischer M."/>
            <person name="Brown E.W."/>
        </authorList>
    </citation>
    <scope>NUCLEOTIDE SEQUENCE [LARGE SCALE GENOMIC DNA]</scope>
    <source>
        <strain evidence="4">CIP 102891</strain>
        <strain evidence="5">CIP 102891 / ATCC 33934</strain>
    </source>
</reference>
<name>C9QDE6_VIBOR</name>
<comment type="caution">
    <text evidence="4">The sequence shown here is derived from an EMBL/GenBank/DDBJ whole genome shotgun (WGS) entry which is preliminary data.</text>
</comment>
<dbReference type="Pfam" id="PF00534">
    <property type="entry name" value="Glycos_transf_1"/>
    <property type="match status" value="1"/>
</dbReference>
<evidence type="ECO:0000259" key="2">
    <source>
        <dbReference type="Pfam" id="PF13439"/>
    </source>
</evidence>
<evidence type="ECO:0000313" key="6">
    <source>
        <dbReference type="Proteomes" id="UP000003515"/>
    </source>
</evidence>
<reference evidence="3 6" key="1">
    <citation type="submission" date="2009-10" db="EMBL/GenBank/DDBJ databases">
        <authorList>
            <consortium name="Los Alamos National Laboratory (LANL)"/>
            <consortium name="National Microbial Pathogen Data Resource (NMPDR)"/>
            <person name="Munk A.C."/>
            <person name="Chertkov O."/>
            <person name="Tapia R."/>
            <person name="Green L."/>
            <person name="Rogers Y."/>
            <person name="Detter J.C."/>
            <person name="Bruce D."/>
            <person name="Brettin T.S."/>
            <person name="Colwell R.R."/>
            <person name="Huq A."/>
            <person name="Grim C.J."/>
            <person name="Hasan N.A."/>
            <person name="Bartels D."/>
            <person name="Vonstein V."/>
        </authorList>
    </citation>
    <scope>NUCLEOTIDE SEQUENCE [LARGE SCALE GENOMIC DNA]</scope>
    <source>
        <strain evidence="3 6">CIP 102891</strain>
    </source>
</reference>
<organism evidence="4 5">
    <name type="scientific">Vibrio orientalis CIP 102891 = ATCC 33934</name>
    <dbReference type="NCBI Taxonomy" id="675816"/>
    <lineage>
        <taxon>Bacteria</taxon>
        <taxon>Pseudomonadati</taxon>
        <taxon>Pseudomonadota</taxon>
        <taxon>Gammaproteobacteria</taxon>
        <taxon>Vibrionales</taxon>
        <taxon>Vibrionaceae</taxon>
        <taxon>Vibrio</taxon>
        <taxon>Vibrio oreintalis group</taxon>
    </lineage>
</organism>
<dbReference type="Proteomes" id="UP000002817">
    <property type="component" value="Unassembled WGS sequence"/>
</dbReference>
<dbReference type="Pfam" id="PF13439">
    <property type="entry name" value="Glyco_transf_4"/>
    <property type="match status" value="1"/>
</dbReference>
<evidence type="ECO:0000313" key="4">
    <source>
        <dbReference type="EMBL" id="EGU52108.1"/>
    </source>
</evidence>
<reference evidence="4" key="2">
    <citation type="submission" date="2011-08" db="EMBL/GenBank/DDBJ databases">
        <authorList>
            <person name="Hoffman M."/>
            <person name="Strain E.A."/>
            <person name="Brown E."/>
            <person name="Allard M.W."/>
        </authorList>
    </citation>
    <scope>NUCLEOTIDE SEQUENCE</scope>
    <source>
        <strain evidence="4">CIP 102891</strain>
    </source>
</reference>
<dbReference type="Proteomes" id="UP000003515">
    <property type="component" value="Unassembled WGS sequence"/>
</dbReference>
<dbReference type="EMBL" id="ACZV01000003">
    <property type="protein sequence ID" value="EEX95048.1"/>
    <property type="molecule type" value="Genomic_DNA"/>
</dbReference>
<dbReference type="EMBL" id="AFWH01000014">
    <property type="protein sequence ID" value="EGU52108.1"/>
    <property type="molecule type" value="Genomic_DNA"/>
</dbReference>
<dbReference type="PATRIC" id="fig|675816.5.peg.1074"/>
<evidence type="ECO:0000313" key="3">
    <source>
        <dbReference type="EMBL" id="EEX95048.1"/>
    </source>
</evidence>
<accession>C9QDE6</accession>
<dbReference type="OrthoDB" id="9792269at2"/>
<evidence type="ECO:0000313" key="5">
    <source>
        <dbReference type="Proteomes" id="UP000002817"/>
    </source>
</evidence>
<proteinExistence type="predicted"/>
<dbReference type="InterPro" id="IPR028098">
    <property type="entry name" value="Glyco_trans_4-like_N"/>
</dbReference>
<feature type="domain" description="Glycosyltransferase subfamily 4-like N-terminal" evidence="2">
    <location>
        <begin position="12"/>
        <end position="169"/>
    </location>
</feature>
<keyword evidence="4" id="KW-0808">Transferase</keyword>
<keyword evidence="6" id="KW-1185">Reference proteome</keyword>